<dbReference type="Proteomes" id="UP001224087">
    <property type="component" value="Segment"/>
</dbReference>
<dbReference type="InterPro" id="IPR036047">
    <property type="entry name" value="F-box-like_dom_sf"/>
</dbReference>
<gene>
    <name evidence="1" type="primary">ck348</name>
</gene>
<protein>
    <recommendedName>
        <fullName evidence="3">F-box domain-containing protein</fullName>
    </recommendedName>
</protein>
<name>A0A6G8MY39_9VIRU</name>
<evidence type="ECO:0000313" key="2">
    <source>
        <dbReference type="Proteomes" id="UP001224087"/>
    </source>
</evidence>
<organism evidence="1 2">
    <name type="scientific">Cedratvirus kamchatka</name>
    <dbReference type="NCBI Taxonomy" id="2716914"/>
    <lineage>
        <taxon>Viruses</taxon>
        <taxon>Pithoviruses</taxon>
        <taxon>Orthocedratvirinae</taxon>
        <taxon>Alphacedratvirus</taxon>
        <taxon>Alphacedratvirus rossiense</taxon>
    </lineage>
</organism>
<accession>A0A6G8MY39</accession>
<sequence>MQLSYPILVEVMLNVEGSEIYKLAQTCKSMVDVLSDNYFWRLKYEREGLYPLEEEVTCVASKLHSYIIACKIKKRLSFLDREQSFPQMFVCERKYSMEELRFIFFFRKDILFEEENFIYRLTLGVNKKKEFYFAIETRKKVSGSGFLLHHNLDSARLEDVCSALDMRKLLYICYMLN</sequence>
<reference evidence="1" key="1">
    <citation type="submission" date="2019-12" db="EMBL/GenBank/DDBJ databases">
        <title>The DNA Methylation Landscape of Giant Viruses.</title>
        <authorList>
            <person name="Jeudy S."/>
            <person name="Rigou S."/>
            <person name="Alempic J.-M."/>
            <person name="Claverie J.-M."/>
            <person name="Abergel C."/>
            <person name="Legendre M."/>
        </authorList>
    </citation>
    <scope>NUCLEOTIDE SEQUENCE</scope>
    <source>
        <strain evidence="1">P4</strain>
    </source>
</reference>
<dbReference type="SUPFAM" id="SSF81383">
    <property type="entry name" value="F-box domain"/>
    <property type="match status" value="1"/>
</dbReference>
<keyword evidence="2" id="KW-1185">Reference proteome</keyword>
<evidence type="ECO:0008006" key="3">
    <source>
        <dbReference type="Google" id="ProtNLM"/>
    </source>
</evidence>
<dbReference type="EMBL" id="MN873693">
    <property type="protein sequence ID" value="QIN54473.1"/>
    <property type="molecule type" value="Genomic_DNA"/>
</dbReference>
<evidence type="ECO:0000313" key="1">
    <source>
        <dbReference type="EMBL" id="QIN54473.1"/>
    </source>
</evidence>
<proteinExistence type="predicted"/>